<keyword evidence="4" id="KW-0732">Signal</keyword>
<evidence type="ECO:0000256" key="1">
    <source>
        <dbReference type="ARBA" id="ARBA00007469"/>
    </source>
</evidence>
<feature type="chain" id="PRO_5041323988" description="ribonuclease T2" evidence="4">
    <location>
        <begin position="18"/>
        <end position="313"/>
    </location>
</feature>
<dbReference type="PANTHER" id="PTHR11240:SF17">
    <property type="entry name" value="RIBONUCLEASE T2"/>
    <property type="match status" value="1"/>
</dbReference>
<dbReference type="InterPro" id="IPR033130">
    <property type="entry name" value="RNase_T2_His_AS_2"/>
</dbReference>
<comment type="caution">
    <text evidence="5">The sequence shown here is derived from an EMBL/GenBank/DDBJ whole genome shotgun (WGS) entry which is preliminary data.</text>
</comment>
<gene>
    <name evidence="5" type="ORF">MKK02DRAFT_18676</name>
</gene>
<reference evidence="5" key="1">
    <citation type="journal article" date="2022" name="G3 (Bethesda)">
        <title>High quality genome of the basidiomycete yeast Dioszegia hungarica PDD-24b-2 isolated from cloud water.</title>
        <authorList>
            <person name="Jarrige D."/>
            <person name="Haridas S."/>
            <person name="Bleykasten-Grosshans C."/>
            <person name="Joly M."/>
            <person name="Nadalig T."/>
            <person name="Sancelme M."/>
            <person name="Vuilleumier S."/>
            <person name="Grigoriev I.V."/>
            <person name="Amato P."/>
            <person name="Bringel F."/>
        </authorList>
    </citation>
    <scope>NUCLEOTIDE SEQUENCE</scope>
    <source>
        <strain evidence="5">PDD-24b-2</strain>
    </source>
</reference>
<dbReference type="Gene3D" id="3.90.730.10">
    <property type="entry name" value="Ribonuclease T2-like"/>
    <property type="match status" value="1"/>
</dbReference>
<dbReference type="SUPFAM" id="SSF55895">
    <property type="entry name" value="Ribonuclease Rh-like"/>
    <property type="match status" value="1"/>
</dbReference>
<organism evidence="5 6">
    <name type="scientific">Dioszegia hungarica</name>
    <dbReference type="NCBI Taxonomy" id="4972"/>
    <lineage>
        <taxon>Eukaryota</taxon>
        <taxon>Fungi</taxon>
        <taxon>Dikarya</taxon>
        <taxon>Basidiomycota</taxon>
        <taxon>Agaricomycotina</taxon>
        <taxon>Tremellomycetes</taxon>
        <taxon>Tremellales</taxon>
        <taxon>Bulleribasidiaceae</taxon>
        <taxon>Dioszegia</taxon>
    </lineage>
</organism>
<dbReference type="GO" id="GO:0005576">
    <property type="term" value="C:extracellular region"/>
    <property type="evidence" value="ECO:0007669"/>
    <property type="project" value="TreeGrafter"/>
</dbReference>
<dbReference type="GO" id="GO:0003723">
    <property type="term" value="F:RNA binding"/>
    <property type="evidence" value="ECO:0007669"/>
    <property type="project" value="InterPro"/>
</dbReference>
<accession>A0AA38H306</accession>
<dbReference type="PANTHER" id="PTHR11240">
    <property type="entry name" value="RIBONUCLEASE T2"/>
    <property type="match status" value="1"/>
</dbReference>
<protein>
    <recommendedName>
        <fullName evidence="2">ribonuclease T2</fullName>
        <ecNumber evidence="2">4.6.1.19</ecNumber>
    </recommendedName>
</protein>
<sequence>MLSFIPLIALLPLLASAWKSDNHTCAALPRYYSCELSNSTLKTYDTCCTPTEVLSSSTMIFADSQFWQTYTGLEKQGSVLPKESWTIHGLWPDRCDGTYGQYCDLGRQYDPRPSPNTTTGLPNGTIVPVWKGGDIVTPLLKKVARYDLLAFINKYWKNRDYEDYDLWQHEFSKHATCFSTFDVGNNGTNNCYGSEVVNATESSLVDYIEAVVASELQYPTYTWLKNAGITPSNTTSYNLTAFESTLTKASGALPYVGCSGPTRQTLSELWYYTHTLGRPQEAIFKPVNVSTPKSNCNTTAPIWYYTRSNGSEA</sequence>
<dbReference type="Pfam" id="PF00445">
    <property type="entry name" value="Ribonuclease_T2"/>
    <property type="match status" value="1"/>
</dbReference>
<feature type="signal peptide" evidence="4">
    <location>
        <begin position="1"/>
        <end position="17"/>
    </location>
</feature>
<dbReference type="InterPro" id="IPR036430">
    <property type="entry name" value="RNase_T2-like_sf"/>
</dbReference>
<keyword evidence="6" id="KW-1185">Reference proteome</keyword>
<evidence type="ECO:0000256" key="3">
    <source>
        <dbReference type="RuleBase" id="RU004328"/>
    </source>
</evidence>
<evidence type="ECO:0000313" key="6">
    <source>
        <dbReference type="Proteomes" id="UP001164286"/>
    </source>
</evidence>
<dbReference type="GO" id="GO:0006401">
    <property type="term" value="P:RNA catabolic process"/>
    <property type="evidence" value="ECO:0007669"/>
    <property type="project" value="TreeGrafter"/>
</dbReference>
<dbReference type="RefSeq" id="XP_052943035.1">
    <property type="nucleotide sequence ID" value="XM_053085992.1"/>
</dbReference>
<dbReference type="AlphaFoldDB" id="A0AA38H306"/>
<dbReference type="InterPro" id="IPR001568">
    <property type="entry name" value="RNase_T2-like"/>
</dbReference>
<dbReference type="PROSITE" id="PS00530">
    <property type="entry name" value="RNASE_T2_1"/>
    <property type="match status" value="1"/>
</dbReference>
<dbReference type="GeneID" id="77725193"/>
<dbReference type="EC" id="4.6.1.19" evidence="2"/>
<evidence type="ECO:0000256" key="2">
    <source>
        <dbReference type="ARBA" id="ARBA00012571"/>
    </source>
</evidence>
<evidence type="ECO:0000256" key="4">
    <source>
        <dbReference type="SAM" id="SignalP"/>
    </source>
</evidence>
<dbReference type="Proteomes" id="UP001164286">
    <property type="component" value="Unassembled WGS sequence"/>
</dbReference>
<dbReference type="EMBL" id="JAKWFO010000011">
    <property type="protein sequence ID" value="KAI9633258.1"/>
    <property type="molecule type" value="Genomic_DNA"/>
</dbReference>
<dbReference type="GO" id="GO:0033897">
    <property type="term" value="F:ribonuclease T2 activity"/>
    <property type="evidence" value="ECO:0007669"/>
    <property type="project" value="UniProtKB-EC"/>
</dbReference>
<proteinExistence type="inferred from homology"/>
<comment type="similarity">
    <text evidence="1 3">Belongs to the RNase T2 family.</text>
</comment>
<evidence type="ECO:0000313" key="5">
    <source>
        <dbReference type="EMBL" id="KAI9633258.1"/>
    </source>
</evidence>
<name>A0AA38H306_9TREE</name>
<dbReference type="PROSITE" id="PS00531">
    <property type="entry name" value="RNASE_T2_2"/>
    <property type="match status" value="1"/>
</dbReference>
<dbReference type="InterPro" id="IPR018188">
    <property type="entry name" value="RNase_T2_His_AS_1"/>
</dbReference>